<dbReference type="Proteomes" id="UP001220324">
    <property type="component" value="Unassembled WGS sequence"/>
</dbReference>
<dbReference type="PROSITE" id="PS51782">
    <property type="entry name" value="LYSM"/>
    <property type="match status" value="1"/>
</dbReference>
<protein>
    <recommendedName>
        <fullName evidence="4">LysM domain-containing protein</fullName>
    </recommendedName>
</protein>
<dbReference type="InterPro" id="IPR018392">
    <property type="entry name" value="LysM"/>
</dbReference>
<keyword evidence="2" id="KW-0732">Signal</keyword>
<keyword evidence="6" id="KW-1185">Reference proteome</keyword>
<dbReference type="PANTHER" id="PTHR34997">
    <property type="entry name" value="AM15"/>
    <property type="match status" value="1"/>
</dbReference>
<evidence type="ECO:0000256" key="3">
    <source>
        <dbReference type="ARBA" id="ARBA00023026"/>
    </source>
</evidence>
<dbReference type="EMBL" id="JAQIZZ010000008">
    <property type="protein sequence ID" value="KAJ5524999.1"/>
    <property type="molecule type" value="Genomic_DNA"/>
</dbReference>
<dbReference type="AlphaFoldDB" id="A0AAD6CMQ2"/>
<organism evidence="5 6">
    <name type="scientific">Penicillium frequentans</name>
    <dbReference type="NCBI Taxonomy" id="3151616"/>
    <lineage>
        <taxon>Eukaryota</taxon>
        <taxon>Fungi</taxon>
        <taxon>Dikarya</taxon>
        <taxon>Ascomycota</taxon>
        <taxon>Pezizomycotina</taxon>
        <taxon>Eurotiomycetes</taxon>
        <taxon>Eurotiomycetidae</taxon>
        <taxon>Eurotiales</taxon>
        <taxon>Aspergillaceae</taxon>
        <taxon>Penicillium</taxon>
    </lineage>
</organism>
<comment type="caution">
    <text evidence="5">The sequence shown here is derived from an EMBL/GenBank/DDBJ whole genome shotgun (WGS) entry which is preliminary data.</text>
</comment>
<dbReference type="GO" id="GO:0008061">
    <property type="term" value="F:chitin binding"/>
    <property type="evidence" value="ECO:0007669"/>
    <property type="project" value="UniProtKB-KW"/>
</dbReference>
<name>A0AAD6CMQ2_9EURO</name>
<dbReference type="InterPro" id="IPR052210">
    <property type="entry name" value="LysM1-like"/>
</dbReference>
<proteinExistence type="predicted"/>
<sequence>MEILKKLCRSGAYNHYKYDFYAWNPAIENEFTGLDVGDYVSAPATITTSASKTATTITDVVTPTPTQTGMVSGCDEFYYVASGDDCEGIAGEYSISLDDFHEWNPAIGDMCAGLWTDYYVCVGVE</sequence>
<evidence type="ECO:0000256" key="1">
    <source>
        <dbReference type="ARBA" id="ARBA00022669"/>
    </source>
</evidence>
<dbReference type="CDD" id="cd00118">
    <property type="entry name" value="LysM"/>
    <property type="match status" value="1"/>
</dbReference>
<accession>A0AAD6CMQ2</accession>
<dbReference type="Gene3D" id="3.10.350.10">
    <property type="entry name" value="LysM domain"/>
    <property type="match status" value="1"/>
</dbReference>
<dbReference type="SUPFAM" id="SSF54106">
    <property type="entry name" value="LysM domain"/>
    <property type="match status" value="1"/>
</dbReference>
<evidence type="ECO:0000256" key="2">
    <source>
        <dbReference type="ARBA" id="ARBA00022729"/>
    </source>
</evidence>
<reference evidence="5 6" key="1">
    <citation type="journal article" date="2023" name="IMA Fungus">
        <title>Comparative genomic study of the Penicillium genus elucidates a diverse pangenome and 15 lateral gene transfer events.</title>
        <authorList>
            <person name="Petersen C."/>
            <person name="Sorensen T."/>
            <person name="Nielsen M.R."/>
            <person name="Sondergaard T.E."/>
            <person name="Sorensen J.L."/>
            <person name="Fitzpatrick D.A."/>
            <person name="Frisvad J.C."/>
            <person name="Nielsen K.L."/>
        </authorList>
    </citation>
    <scope>NUCLEOTIDE SEQUENCE [LARGE SCALE GENOMIC DNA]</scope>
    <source>
        <strain evidence="5 6">IBT 35679</strain>
    </source>
</reference>
<keyword evidence="1" id="KW-0147">Chitin-binding</keyword>
<dbReference type="InterPro" id="IPR036779">
    <property type="entry name" value="LysM_dom_sf"/>
</dbReference>
<dbReference type="PANTHER" id="PTHR34997:SF2">
    <property type="entry name" value="LYSM DOMAIN-CONTAINING PROTEIN-RELATED"/>
    <property type="match status" value="1"/>
</dbReference>
<keyword evidence="3" id="KW-0843">Virulence</keyword>
<feature type="domain" description="LysM" evidence="4">
    <location>
        <begin position="76"/>
        <end position="122"/>
    </location>
</feature>
<evidence type="ECO:0000313" key="5">
    <source>
        <dbReference type="EMBL" id="KAJ5524999.1"/>
    </source>
</evidence>
<evidence type="ECO:0000259" key="4">
    <source>
        <dbReference type="PROSITE" id="PS51782"/>
    </source>
</evidence>
<evidence type="ECO:0000313" key="6">
    <source>
        <dbReference type="Proteomes" id="UP001220324"/>
    </source>
</evidence>
<gene>
    <name evidence="5" type="ORF">N7494_011649</name>
</gene>